<organism evidence="2">
    <name type="scientific">Anopheles marajoara</name>
    <dbReference type="NCBI Taxonomy" id="58244"/>
    <lineage>
        <taxon>Eukaryota</taxon>
        <taxon>Metazoa</taxon>
        <taxon>Ecdysozoa</taxon>
        <taxon>Arthropoda</taxon>
        <taxon>Hexapoda</taxon>
        <taxon>Insecta</taxon>
        <taxon>Pterygota</taxon>
        <taxon>Neoptera</taxon>
        <taxon>Endopterygota</taxon>
        <taxon>Diptera</taxon>
        <taxon>Nematocera</taxon>
        <taxon>Culicoidea</taxon>
        <taxon>Culicidae</taxon>
        <taxon>Anophelinae</taxon>
        <taxon>Anopheles</taxon>
    </lineage>
</organism>
<feature type="signal peptide" evidence="1">
    <location>
        <begin position="1"/>
        <end position="25"/>
    </location>
</feature>
<evidence type="ECO:0000313" key="2">
    <source>
        <dbReference type="EMBL" id="MBW61566.1"/>
    </source>
</evidence>
<sequence length="104" mass="11565">MILSLSLSTIFLLLNLQITLHQTRTYVLLRRTSRVLARELNNSGTIYCNQENGGRHISLLNGDSHVIGFMLMLVVQMVVHRSISHHEAEITEVGSSYVANSSGS</sequence>
<protein>
    <submittedName>
        <fullName evidence="2">Putative secreted protein</fullName>
    </submittedName>
</protein>
<accession>A0A2M4C859</accession>
<feature type="chain" id="PRO_5014675996" evidence="1">
    <location>
        <begin position="26"/>
        <end position="104"/>
    </location>
</feature>
<dbReference type="AlphaFoldDB" id="A0A2M4C859"/>
<evidence type="ECO:0000256" key="1">
    <source>
        <dbReference type="SAM" id="SignalP"/>
    </source>
</evidence>
<keyword evidence="1" id="KW-0732">Signal</keyword>
<dbReference type="EMBL" id="GGFJ01012425">
    <property type="protein sequence ID" value="MBW61566.1"/>
    <property type="molecule type" value="Transcribed_RNA"/>
</dbReference>
<name>A0A2M4C859_9DIPT</name>
<reference evidence="2" key="1">
    <citation type="submission" date="2018-01" db="EMBL/GenBank/DDBJ databases">
        <title>An insight into the sialome of Amazonian anophelines.</title>
        <authorList>
            <person name="Ribeiro J.M."/>
            <person name="Scarpassa V."/>
            <person name="Calvo E."/>
        </authorList>
    </citation>
    <scope>NUCLEOTIDE SEQUENCE</scope>
    <source>
        <tissue evidence="2">Salivary glands</tissue>
    </source>
</reference>
<proteinExistence type="predicted"/>